<organism evidence="2">
    <name type="scientific">bioreactor metagenome</name>
    <dbReference type="NCBI Taxonomy" id="1076179"/>
    <lineage>
        <taxon>unclassified sequences</taxon>
        <taxon>metagenomes</taxon>
        <taxon>ecological metagenomes</taxon>
    </lineage>
</organism>
<protein>
    <recommendedName>
        <fullName evidence="1">DUF1980 domain-containing protein</fullName>
    </recommendedName>
</protein>
<evidence type="ECO:0000259" key="1">
    <source>
        <dbReference type="Pfam" id="PF21537"/>
    </source>
</evidence>
<sequence>MEPIGLLCRYDKTPQLKADSWVDVTGTVGEAECEGKTVPCIAVQSVEPAQNPDEAYVYPY</sequence>
<comment type="caution">
    <text evidence="2">The sequence shown here is derived from an EMBL/GenBank/DDBJ whole genome shotgun (WGS) entry which is preliminary data.</text>
</comment>
<dbReference type="Pfam" id="PF21537">
    <property type="entry name" value="DUF1980_C"/>
    <property type="match status" value="1"/>
</dbReference>
<dbReference type="AlphaFoldDB" id="A0A645HPQ3"/>
<feature type="domain" description="DUF1980" evidence="1">
    <location>
        <begin position="3"/>
        <end position="59"/>
    </location>
</feature>
<gene>
    <name evidence="2" type="ORF">SDC9_188568</name>
</gene>
<dbReference type="EMBL" id="VSSQ01097834">
    <property type="protein sequence ID" value="MPN41028.1"/>
    <property type="molecule type" value="Genomic_DNA"/>
</dbReference>
<name>A0A645HPQ3_9ZZZZ</name>
<evidence type="ECO:0000313" key="2">
    <source>
        <dbReference type="EMBL" id="MPN41028.1"/>
    </source>
</evidence>
<reference evidence="2" key="1">
    <citation type="submission" date="2019-08" db="EMBL/GenBank/DDBJ databases">
        <authorList>
            <person name="Kucharzyk K."/>
            <person name="Murdoch R.W."/>
            <person name="Higgins S."/>
            <person name="Loffler F."/>
        </authorList>
    </citation>
    <scope>NUCLEOTIDE SEQUENCE</scope>
</reference>
<proteinExistence type="predicted"/>
<dbReference type="InterPro" id="IPR048447">
    <property type="entry name" value="DUF1980_C"/>
</dbReference>
<accession>A0A645HPQ3</accession>